<evidence type="ECO:0000259" key="3">
    <source>
        <dbReference type="PROSITE" id="PS50887"/>
    </source>
</evidence>
<dbReference type="NCBIfam" id="TIGR00254">
    <property type="entry name" value="GGDEF"/>
    <property type="match status" value="1"/>
</dbReference>
<feature type="region of interest" description="Disordered" evidence="1">
    <location>
        <begin position="350"/>
        <end position="369"/>
    </location>
</feature>
<evidence type="ECO:0000259" key="2">
    <source>
        <dbReference type="PROSITE" id="PS50113"/>
    </source>
</evidence>
<dbReference type="EMBL" id="MOMC01000149">
    <property type="protein sequence ID" value="ONH21785.1"/>
    <property type="molecule type" value="Genomic_DNA"/>
</dbReference>
<proteinExistence type="predicted"/>
<dbReference type="NCBIfam" id="TIGR00229">
    <property type="entry name" value="sensory_box"/>
    <property type="match status" value="1"/>
</dbReference>
<reference evidence="6" key="1">
    <citation type="submission" date="2016-10" db="EMBL/GenBank/DDBJ databases">
        <title>Frankia sp. NRRL B-16386 Genome sequencing.</title>
        <authorList>
            <person name="Ghodhbane-Gtari F."/>
            <person name="Swanson E."/>
            <person name="Gueddou A."/>
            <person name="Hezbri K."/>
            <person name="Ktari K."/>
            <person name="Nouioui I."/>
            <person name="Morris K."/>
            <person name="Simpson S."/>
            <person name="Abebe-Akele F."/>
            <person name="Thomas K."/>
            <person name="Gtari M."/>
            <person name="Tisa L.S."/>
        </authorList>
    </citation>
    <scope>NUCLEOTIDE SEQUENCE [LARGE SCALE GENOMIC DNA]</scope>
    <source>
        <strain evidence="6">NRRL B-16386</strain>
    </source>
</reference>
<name>A0A1V2I1B0_9ACTN</name>
<feature type="domain" description="GGDEF" evidence="3">
    <location>
        <begin position="433"/>
        <end position="566"/>
    </location>
</feature>
<comment type="caution">
    <text evidence="5">The sequence shown here is derived from an EMBL/GenBank/DDBJ whole genome shotgun (WGS) entry which is preliminary data.</text>
</comment>
<dbReference type="Pfam" id="PF08448">
    <property type="entry name" value="PAS_4"/>
    <property type="match status" value="1"/>
</dbReference>
<protein>
    <submittedName>
        <fullName evidence="5">GGDEF domain-containing protein</fullName>
    </submittedName>
</protein>
<dbReference type="Gene3D" id="3.30.70.270">
    <property type="match status" value="1"/>
</dbReference>
<dbReference type="SMART" id="SM00267">
    <property type="entry name" value="GGDEF"/>
    <property type="match status" value="1"/>
</dbReference>
<dbReference type="SUPFAM" id="SSF55785">
    <property type="entry name" value="PYP-like sensor domain (PAS domain)"/>
    <property type="match status" value="2"/>
</dbReference>
<sequence>MAWVDELFDRLEIGLTLTCIRSRRIRRANAAACHTLGRARADLVGATWDALDLPPLLYSWANLCRHLSSERTMSRHLTRIVRPDGTPADVLITASLEADAGEPCCLSQILDVTDAETARHQLQLVLENSPVSIGLTDLSGRIVVSAGGDIGALVNDLRAAERSSIFEVFTHAPECVSMVRRAADGEPSTGTTEVYGHYYDMRIRPVRDPAGEVSHVAAIATDVTEREQAHAEQSVLTELAHQALQIVEPDRLWNQAATVLASRLSAAVTVHATEPGDEPRLVAAAGALPPAAVLAAATREALLSAPSNHGDGAAGRNPRRVGHWSTASMLLGQPNAPAAVLSVHRTDQEHAVADGDQHDEGGSLGPAAGPFTRREVDFVDAVASVLGSAAVRFTMEREARYRALHDSLTDLPNRAALLDRLGRSLEQNRNEQVRTGVAFVDLDGFKSINDTLGHRAGDDVLREVADRLRASVRPNDVVARLAGDEFAVLCEHVSTITEVEQVAHRVITALTKPIPLPETEATVTASVGVAISGTGLADPDRLLNASDVAMYTAKRAGPGRCVAYQPVMCLDPATSPHRTGRR</sequence>
<keyword evidence="6" id="KW-1185">Reference proteome</keyword>
<evidence type="ECO:0000313" key="6">
    <source>
        <dbReference type="Proteomes" id="UP000188929"/>
    </source>
</evidence>
<organism evidence="5 6">
    <name type="scientific">Pseudofrankia asymbiotica</name>
    <dbReference type="NCBI Taxonomy" id="1834516"/>
    <lineage>
        <taxon>Bacteria</taxon>
        <taxon>Bacillati</taxon>
        <taxon>Actinomycetota</taxon>
        <taxon>Actinomycetes</taxon>
        <taxon>Frankiales</taxon>
        <taxon>Frankiaceae</taxon>
        <taxon>Pseudofrankia</taxon>
    </lineage>
</organism>
<dbReference type="PROSITE" id="PS50113">
    <property type="entry name" value="PAC"/>
    <property type="match status" value="1"/>
</dbReference>
<gene>
    <name evidence="5" type="ORF">BL253_36935</name>
    <name evidence="4" type="ORF">BL253_37910</name>
</gene>
<dbReference type="InterPro" id="IPR043128">
    <property type="entry name" value="Rev_trsase/Diguanyl_cyclase"/>
</dbReference>
<dbReference type="InterPro" id="IPR029787">
    <property type="entry name" value="Nucleotide_cyclase"/>
</dbReference>
<dbReference type="InterPro" id="IPR052163">
    <property type="entry name" value="DGC-Regulatory_Protein"/>
</dbReference>
<evidence type="ECO:0000313" key="4">
    <source>
        <dbReference type="EMBL" id="ONH21785.1"/>
    </source>
</evidence>
<accession>A0A1V2I1B0</accession>
<dbReference type="InterPro" id="IPR000160">
    <property type="entry name" value="GGDEF_dom"/>
</dbReference>
<evidence type="ECO:0000313" key="5">
    <source>
        <dbReference type="EMBL" id="ONH22032.1"/>
    </source>
</evidence>
<evidence type="ECO:0000256" key="1">
    <source>
        <dbReference type="SAM" id="MobiDB-lite"/>
    </source>
</evidence>
<dbReference type="EMBL" id="MOMC01000125">
    <property type="protein sequence ID" value="ONH22032.1"/>
    <property type="molecule type" value="Genomic_DNA"/>
</dbReference>
<dbReference type="PROSITE" id="PS50887">
    <property type="entry name" value="GGDEF"/>
    <property type="match status" value="1"/>
</dbReference>
<dbReference type="Gene3D" id="3.30.450.20">
    <property type="entry name" value="PAS domain"/>
    <property type="match status" value="2"/>
</dbReference>
<dbReference type="SUPFAM" id="SSF55073">
    <property type="entry name" value="Nucleotide cyclase"/>
    <property type="match status" value="1"/>
</dbReference>
<feature type="domain" description="PAC" evidence="2">
    <location>
        <begin position="172"/>
        <end position="235"/>
    </location>
</feature>
<dbReference type="InterPro" id="IPR013656">
    <property type="entry name" value="PAS_4"/>
</dbReference>
<dbReference type="CDD" id="cd01949">
    <property type="entry name" value="GGDEF"/>
    <property type="match status" value="1"/>
</dbReference>
<dbReference type="InterPro" id="IPR000014">
    <property type="entry name" value="PAS"/>
</dbReference>
<reference evidence="5" key="2">
    <citation type="journal article" date="2017" name="Genome Announc.">
        <title>Permanent Draft Genome Sequences of Three Frankia sp. Strains That Are Atypical, Noninfective, Ineffective Isolates.</title>
        <authorList>
            <person name="Gueddou A."/>
            <person name="Swanson E."/>
            <person name="Ktari A."/>
            <person name="Nouioui I."/>
            <person name="Hezbri K."/>
            <person name="Ghodhbane-Gtari F."/>
            <person name="Simpson S."/>
            <person name="Morris K."/>
            <person name="Thomas W.K."/>
            <person name="Sen A."/>
            <person name="Gtari M."/>
            <person name="Tisa L.S."/>
        </authorList>
    </citation>
    <scope>NUCLEOTIDE SEQUENCE</scope>
    <source>
        <strain evidence="5">NRRL B-16386</strain>
    </source>
</reference>
<dbReference type="InterPro" id="IPR035965">
    <property type="entry name" value="PAS-like_dom_sf"/>
</dbReference>
<dbReference type="InterPro" id="IPR000700">
    <property type="entry name" value="PAS-assoc_C"/>
</dbReference>
<dbReference type="AlphaFoldDB" id="A0A1V2I1B0"/>
<dbReference type="PANTHER" id="PTHR46663:SF3">
    <property type="entry name" value="SLL0267 PROTEIN"/>
    <property type="match status" value="1"/>
</dbReference>
<dbReference type="STRING" id="1834516.BL253_36935"/>
<feature type="compositionally biased region" description="Basic and acidic residues" evidence="1">
    <location>
        <begin position="350"/>
        <end position="361"/>
    </location>
</feature>
<dbReference type="PANTHER" id="PTHR46663">
    <property type="entry name" value="DIGUANYLATE CYCLASE DGCT-RELATED"/>
    <property type="match status" value="1"/>
</dbReference>
<dbReference type="Proteomes" id="UP000188929">
    <property type="component" value="Unassembled WGS sequence"/>
</dbReference>
<dbReference type="Pfam" id="PF00990">
    <property type="entry name" value="GGDEF"/>
    <property type="match status" value="1"/>
</dbReference>